<feature type="transmembrane region" description="Helical" evidence="8">
    <location>
        <begin position="237"/>
        <end position="256"/>
    </location>
</feature>
<sequence>MAVFGAQLVVTMVMASVLSRITPHYSLARWLLCGTGLVYYLHPTDEELRSQAGLLKEKGKKGKSGSKGGGKGGGAGGGGEDDGGFTVPRNLDLTLETSRLGPGEVIQLRFYAEYQWLLDFSLCAVLVYVITEVLMAVAPPRAEVNLSMLWCLLAIGFSLKIMFTLAMLYFRGEDSGGEKAMVVLSFFTYLLIALGMLILDESKLEMGLDLAYSSFNASAAAFLRAQGLPSDGPASKVTFKLSLAVLCAIIGAFFTFPGLRLGKMHWDSLRYCTESKVLRALFHLSFVAPLLLVTMWIRPVSRRYLTEYTLPGRAHPLMGPDTFDTLRIVMVLAVSAVRLGLMPYYLQSYLNLAYEKIEAQKKESGRISNKDLQKKIAGVFYYLCVVTLQYVAPIVLCLFLSLMFKTLGGLSWAALFGGQSSPGECGLTPEGGAESAPLPALQDAETVMEATRILTLGIEEVKKIFTVEFYRGVLGFTTWWCVFSWFLSGTFGVAYQSYFTKG</sequence>
<evidence type="ECO:0000256" key="2">
    <source>
        <dbReference type="ARBA" id="ARBA00009706"/>
    </source>
</evidence>
<feature type="transmembrane region" description="Helical" evidence="8">
    <location>
        <begin position="277"/>
        <end position="297"/>
    </location>
</feature>
<evidence type="ECO:0000256" key="1">
    <source>
        <dbReference type="ARBA" id="ARBA00004141"/>
    </source>
</evidence>
<feature type="compositionally biased region" description="Gly residues" evidence="7">
    <location>
        <begin position="65"/>
        <end position="78"/>
    </location>
</feature>
<feature type="signal peptide" evidence="9">
    <location>
        <begin position="1"/>
        <end position="28"/>
    </location>
</feature>
<proteinExistence type="inferred from homology"/>
<evidence type="ECO:0000313" key="10">
    <source>
        <dbReference type="EMBL" id="JAI57129.1"/>
    </source>
</evidence>
<keyword evidence="4 8" id="KW-1133">Transmembrane helix</keyword>
<name>A0A0P4W7N2_SCYOL</name>
<evidence type="ECO:0000256" key="7">
    <source>
        <dbReference type="SAM" id="MobiDB-lite"/>
    </source>
</evidence>
<dbReference type="GO" id="GO:0016020">
    <property type="term" value="C:membrane"/>
    <property type="evidence" value="ECO:0007669"/>
    <property type="project" value="UniProtKB-SubCell"/>
</dbReference>
<keyword evidence="5 8" id="KW-0472">Membrane</keyword>
<dbReference type="PANTHER" id="PTHR13624:SF6">
    <property type="entry name" value="EMEI"/>
    <property type="match status" value="1"/>
</dbReference>
<comment type="subcellular location">
    <subcellularLocation>
        <location evidence="1">Membrane</location>
        <topology evidence="1">Multi-pass membrane protein</topology>
    </subcellularLocation>
</comment>
<evidence type="ECO:0008006" key="11">
    <source>
        <dbReference type="Google" id="ProtNLM"/>
    </source>
</evidence>
<evidence type="ECO:0000256" key="4">
    <source>
        <dbReference type="ARBA" id="ARBA00022989"/>
    </source>
</evidence>
<evidence type="ECO:0000256" key="6">
    <source>
        <dbReference type="ARBA" id="ARBA00023180"/>
    </source>
</evidence>
<keyword evidence="3 8" id="KW-0812">Transmembrane</keyword>
<dbReference type="EMBL" id="GDRN01109103">
    <property type="protein sequence ID" value="JAI57129.1"/>
    <property type="molecule type" value="Transcribed_RNA"/>
</dbReference>
<evidence type="ECO:0000256" key="8">
    <source>
        <dbReference type="SAM" id="Phobius"/>
    </source>
</evidence>
<dbReference type="EMBL" id="GDRN01109102">
    <property type="protein sequence ID" value="JAI57130.1"/>
    <property type="molecule type" value="Transcribed_RNA"/>
</dbReference>
<feature type="transmembrane region" description="Helical" evidence="8">
    <location>
        <begin position="182"/>
        <end position="199"/>
    </location>
</feature>
<feature type="transmembrane region" description="Helical" evidence="8">
    <location>
        <begin position="379"/>
        <end position="404"/>
    </location>
</feature>
<dbReference type="AlphaFoldDB" id="A0A0P4W7N2"/>
<organism evidence="10">
    <name type="scientific">Scylla olivacea</name>
    <name type="common">Orange mud crab</name>
    <name type="synonym">Cancer olivacea</name>
    <dbReference type="NCBI Taxonomy" id="85551"/>
    <lineage>
        <taxon>Eukaryota</taxon>
        <taxon>Metazoa</taxon>
        <taxon>Ecdysozoa</taxon>
        <taxon>Arthropoda</taxon>
        <taxon>Crustacea</taxon>
        <taxon>Multicrustacea</taxon>
        <taxon>Malacostraca</taxon>
        <taxon>Eumalacostraca</taxon>
        <taxon>Eucarida</taxon>
        <taxon>Decapoda</taxon>
        <taxon>Pleocyemata</taxon>
        <taxon>Brachyura</taxon>
        <taxon>Eubrachyura</taxon>
        <taxon>Portunoidea</taxon>
        <taxon>Portunidae</taxon>
        <taxon>Portuninae</taxon>
        <taxon>Scylla</taxon>
    </lineage>
</organism>
<evidence type="ECO:0000256" key="3">
    <source>
        <dbReference type="ARBA" id="ARBA00022692"/>
    </source>
</evidence>
<dbReference type="InterPro" id="IPR019395">
    <property type="entry name" value="Transmembrane_161A/B"/>
</dbReference>
<dbReference type="Pfam" id="PF10268">
    <property type="entry name" value="Tmemb_161AB"/>
    <property type="match status" value="1"/>
</dbReference>
<feature type="chain" id="PRO_5007421410" description="Transmembrane protein 161B" evidence="9">
    <location>
        <begin position="29"/>
        <end position="502"/>
    </location>
</feature>
<keyword evidence="6" id="KW-0325">Glycoprotein</keyword>
<feature type="transmembrane region" description="Helical" evidence="8">
    <location>
        <begin position="473"/>
        <end position="495"/>
    </location>
</feature>
<dbReference type="PANTHER" id="PTHR13624">
    <property type="entry name" value="RE42071P"/>
    <property type="match status" value="1"/>
</dbReference>
<feature type="transmembrane region" description="Helical" evidence="8">
    <location>
        <begin position="116"/>
        <end position="135"/>
    </location>
</feature>
<evidence type="ECO:0000256" key="5">
    <source>
        <dbReference type="ARBA" id="ARBA00023136"/>
    </source>
</evidence>
<feature type="transmembrane region" description="Helical" evidence="8">
    <location>
        <begin position="326"/>
        <end position="346"/>
    </location>
</feature>
<feature type="region of interest" description="Disordered" evidence="7">
    <location>
        <begin position="57"/>
        <end position="84"/>
    </location>
</feature>
<reference evidence="10" key="1">
    <citation type="submission" date="2015-09" db="EMBL/GenBank/DDBJ databases">
        <title>Scylla olivacea transcriptome.</title>
        <authorList>
            <person name="Ikhwanuddin M."/>
        </authorList>
    </citation>
    <scope>NUCLEOTIDE SEQUENCE</scope>
</reference>
<accession>A0A0P4W7N2</accession>
<feature type="transmembrane region" description="Helical" evidence="8">
    <location>
        <begin position="147"/>
        <end position="170"/>
    </location>
</feature>
<keyword evidence="9" id="KW-0732">Signal</keyword>
<protein>
    <recommendedName>
        <fullName evidence="11">Transmembrane protein 161B</fullName>
    </recommendedName>
</protein>
<comment type="similarity">
    <text evidence="2">Belongs to the TMEM161 family.</text>
</comment>
<evidence type="ECO:0000256" key="9">
    <source>
        <dbReference type="SAM" id="SignalP"/>
    </source>
</evidence>